<feature type="compositionally biased region" description="Basic residues" evidence="3">
    <location>
        <begin position="514"/>
        <end position="523"/>
    </location>
</feature>
<evidence type="ECO:0000313" key="5">
    <source>
        <dbReference type="Proteomes" id="UP000735302"/>
    </source>
</evidence>
<dbReference type="Proteomes" id="UP000735302">
    <property type="component" value="Unassembled WGS sequence"/>
</dbReference>
<gene>
    <name evidence="4" type="ORF">PoB_006004400</name>
</gene>
<proteinExistence type="predicted"/>
<feature type="region of interest" description="Disordered" evidence="3">
    <location>
        <begin position="400"/>
        <end position="452"/>
    </location>
</feature>
<reference evidence="4 5" key="1">
    <citation type="journal article" date="2021" name="Elife">
        <title>Chloroplast acquisition without the gene transfer in kleptoplastic sea slugs, Plakobranchus ocellatus.</title>
        <authorList>
            <person name="Maeda T."/>
            <person name="Takahashi S."/>
            <person name="Yoshida T."/>
            <person name="Shimamura S."/>
            <person name="Takaki Y."/>
            <person name="Nagai Y."/>
            <person name="Toyoda A."/>
            <person name="Suzuki Y."/>
            <person name="Arimoto A."/>
            <person name="Ishii H."/>
            <person name="Satoh N."/>
            <person name="Nishiyama T."/>
            <person name="Hasebe M."/>
            <person name="Maruyama T."/>
            <person name="Minagawa J."/>
            <person name="Obokata J."/>
            <person name="Shigenobu S."/>
        </authorList>
    </citation>
    <scope>NUCLEOTIDE SEQUENCE [LARGE SCALE GENOMIC DNA]</scope>
</reference>
<accession>A0AAV4CNV9</accession>
<evidence type="ECO:0000256" key="3">
    <source>
        <dbReference type="SAM" id="MobiDB-lite"/>
    </source>
</evidence>
<sequence>MDSTLSNSDLQNEEFEAKVQELFTAHRTIERLNVNVEHLEQENEYLKNALAEEKNMLEEAKKNEGKSKNDELHRQMIAELRQALDESQESGEALREEKLRLEKRLQQVLENSVANTTLDTDLDTEEILALNSQVSMLQEEKTNLQAELLEMSMKFQRQAEEKIRLQHEISEKEEELECMENQFATQCDISERLREENQLLKSQLESEMGQVDVARKGNSLFSEVDDRRVAAESKVVQIHQQMKNLEEKLMQEQKENKRLKNQIAFLRQSLKKGFDEDTVKGLQEQLLQSKKTISDLTEKLGKLESSQKPHHVIEYPKPAGSSTDDKQYVTFLEGLIRSKTKEISEVKSQAHKSHLQTVRTDLHLTQANNELQLLRNEVLQLKQCNSHLAMTLQDLQHKYGESSSEVSSPSRRRQSSSSSSSNKTTAAFLPSPKHDRSSVKGQIVLKSSRDASAKGSLLGKENVRLRDLVNLTSIERSPDKHTKSKGVQLSQDVKVLTSDGDQSTEGLRQDGKAGKMKRVKGSKGGKFDSVTYETVPEDKPSECNQQ</sequence>
<name>A0AAV4CNV9_9GAST</name>
<evidence type="ECO:0000256" key="1">
    <source>
        <dbReference type="ARBA" id="ARBA00023054"/>
    </source>
</evidence>
<dbReference type="EMBL" id="BLXT01006781">
    <property type="protein sequence ID" value="GFO33539.1"/>
    <property type="molecule type" value="Genomic_DNA"/>
</dbReference>
<feature type="compositionally biased region" description="Low complexity" evidence="3">
    <location>
        <begin position="402"/>
        <end position="421"/>
    </location>
</feature>
<keyword evidence="1 2" id="KW-0175">Coiled coil</keyword>
<dbReference type="AlphaFoldDB" id="A0AAV4CNV9"/>
<keyword evidence="5" id="KW-1185">Reference proteome</keyword>
<feature type="compositionally biased region" description="Basic and acidic residues" evidence="3">
    <location>
        <begin position="536"/>
        <end position="546"/>
    </location>
</feature>
<evidence type="ECO:0000256" key="2">
    <source>
        <dbReference type="SAM" id="Coils"/>
    </source>
</evidence>
<protein>
    <submittedName>
        <fullName evidence="4">Protein spindly</fullName>
    </submittedName>
</protein>
<dbReference type="PANTHER" id="PTHR32123:SF9">
    <property type="entry name" value="PROTEIN SPINDLY"/>
    <property type="match status" value="1"/>
</dbReference>
<evidence type="ECO:0000313" key="4">
    <source>
        <dbReference type="EMBL" id="GFO33539.1"/>
    </source>
</evidence>
<feature type="coiled-coil region" evidence="2">
    <location>
        <begin position="22"/>
        <end position="299"/>
    </location>
</feature>
<dbReference type="PANTHER" id="PTHR32123">
    <property type="entry name" value="BICD FAMILY-LIKE CARGO ADAPTER"/>
    <property type="match status" value="1"/>
</dbReference>
<dbReference type="InterPro" id="IPR051149">
    <property type="entry name" value="Spindly/BICDR_Dynein_Adapter"/>
</dbReference>
<organism evidence="4 5">
    <name type="scientific">Plakobranchus ocellatus</name>
    <dbReference type="NCBI Taxonomy" id="259542"/>
    <lineage>
        <taxon>Eukaryota</taxon>
        <taxon>Metazoa</taxon>
        <taxon>Spiralia</taxon>
        <taxon>Lophotrochozoa</taxon>
        <taxon>Mollusca</taxon>
        <taxon>Gastropoda</taxon>
        <taxon>Heterobranchia</taxon>
        <taxon>Euthyneura</taxon>
        <taxon>Panpulmonata</taxon>
        <taxon>Sacoglossa</taxon>
        <taxon>Placobranchoidea</taxon>
        <taxon>Plakobranchidae</taxon>
        <taxon>Plakobranchus</taxon>
    </lineage>
</organism>
<comment type="caution">
    <text evidence="4">The sequence shown here is derived from an EMBL/GenBank/DDBJ whole genome shotgun (WGS) entry which is preliminary data.</text>
</comment>
<feature type="region of interest" description="Disordered" evidence="3">
    <location>
        <begin position="476"/>
        <end position="546"/>
    </location>
</feature>